<proteinExistence type="predicted"/>
<evidence type="ECO:0008006" key="3">
    <source>
        <dbReference type="Google" id="ProtNLM"/>
    </source>
</evidence>
<feature type="non-terminal residue" evidence="1">
    <location>
        <position position="1"/>
    </location>
</feature>
<evidence type="ECO:0000313" key="2">
    <source>
        <dbReference type="Proteomes" id="UP000235965"/>
    </source>
</evidence>
<dbReference type="InParanoid" id="A0A2J7QPZ0"/>
<reference evidence="1 2" key="1">
    <citation type="submission" date="2017-12" db="EMBL/GenBank/DDBJ databases">
        <title>Hemimetabolous genomes reveal molecular basis of termite eusociality.</title>
        <authorList>
            <person name="Harrison M.C."/>
            <person name="Jongepier E."/>
            <person name="Robertson H.M."/>
            <person name="Arning N."/>
            <person name="Bitard-Feildel T."/>
            <person name="Chao H."/>
            <person name="Childers C.P."/>
            <person name="Dinh H."/>
            <person name="Doddapaneni H."/>
            <person name="Dugan S."/>
            <person name="Gowin J."/>
            <person name="Greiner C."/>
            <person name="Han Y."/>
            <person name="Hu H."/>
            <person name="Hughes D.S.T."/>
            <person name="Huylmans A.-K."/>
            <person name="Kemena C."/>
            <person name="Kremer L.P.M."/>
            <person name="Lee S.L."/>
            <person name="Lopez-Ezquerra A."/>
            <person name="Mallet L."/>
            <person name="Monroy-Kuhn J.M."/>
            <person name="Moser A."/>
            <person name="Murali S.C."/>
            <person name="Muzny D.M."/>
            <person name="Otani S."/>
            <person name="Piulachs M.-D."/>
            <person name="Poelchau M."/>
            <person name="Qu J."/>
            <person name="Schaub F."/>
            <person name="Wada-Katsumata A."/>
            <person name="Worley K.C."/>
            <person name="Xie Q."/>
            <person name="Ylla G."/>
            <person name="Poulsen M."/>
            <person name="Gibbs R.A."/>
            <person name="Schal C."/>
            <person name="Richards S."/>
            <person name="Belles X."/>
            <person name="Korb J."/>
            <person name="Bornberg-Bauer E."/>
        </authorList>
    </citation>
    <scope>NUCLEOTIDE SEQUENCE [LARGE SCALE GENOMIC DNA]</scope>
    <source>
        <tissue evidence="1">Whole body</tissue>
    </source>
</reference>
<dbReference type="InterPro" id="IPR036397">
    <property type="entry name" value="RNaseH_sf"/>
</dbReference>
<dbReference type="GO" id="GO:0003676">
    <property type="term" value="F:nucleic acid binding"/>
    <property type="evidence" value="ECO:0007669"/>
    <property type="project" value="InterPro"/>
</dbReference>
<dbReference type="PANTHER" id="PTHR47326">
    <property type="entry name" value="TRANSPOSABLE ELEMENT TC3 TRANSPOSASE-LIKE PROTEIN"/>
    <property type="match status" value="1"/>
</dbReference>
<gene>
    <name evidence="1" type="ORF">B7P43_G06195</name>
</gene>
<evidence type="ECO:0000313" key="1">
    <source>
        <dbReference type="EMBL" id="PNF30633.1"/>
    </source>
</evidence>
<comment type="caution">
    <text evidence="1">The sequence shown here is derived from an EMBL/GenBank/DDBJ whole genome shotgun (WGS) entry which is preliminary data.</text>
</comment>
<dbReference type="EMBL" id="NEVH01012087">
    <property type="protein sequence ID" value="PNF30633.1"/>
    <property type="molecule type" value="Genomic_DNA"/>
</dbReference>
<dbReference type="OrthoDB" id="8187225at2759"/>
<dbReference type="AlphaFoldDB" id="A0A2J7QPZ0"/>
<dbReference type="Gene3D" id="3.30.420.10">
    <property type="entry name" value="Ribonuclease H-like superfamily/Ribonuclease H"/>
    <property type="match status" value="1"/>
</dbReference>
<dbReference type="PANTHER" id="PTHR47326:SF1">
    <property type="entry name" value="HTH PSQ-TYPE DOMAIN-CONTAINING PROTEIN"/>
    <property type="match status" value="1"/>
</dbReference>
<accession>A0A2J7QPZ0</accession>
<dbReference type="Proteomes" id="UP000235965">
    <property type="component" value="Unassembled WGS sequence"/>
</dbReference>
<keyword evidence="2" id="KW-1185">Reference proteome</keyword>
<dbReference type="STRING" id="105785.A0A2J7QPZ0"/>
<sequence length="283" mass="31821">FGIPRNRAVPSAHAIKSLVHNFEDTGSTLKKKGGSAKATRTPENVAAVREAIERSPLHFYPYTIQITHALHEHNYENRVDFSDEAHFHLSGFVNKQNVRYWSATNPKEIYERPLRSSKVTVWSAISSCGITGPHFFADKWERAVTVTGPRVELLSSWNCSSSSQGRDVFCSKTGATCHTARASMAVVNSLFPNHVISRCGDIIWPAWSPDLSTCDFLLWGYLKSQVFKAPAPHTVQELKHRIREEVEQIPVEMLQRDLPSAYSGMVVICRVLFLGNRLLFPLS</sequence>
<protein>
    <recommendedName>
        <fullName evidence="3">DUF4817 domain-containing protein</fullName>
    </recommendedName>
</protein>
<name>A0A2J7QPZ0_9NEOP</name>
<organism evidence="1 2">
    <name type="scientific">Cryptotermes secundus</name>
    <dbReference type="NCBI Taxonomy" id="105785"/>
    <lineage>
        <taxon>Eukaryota</taxon>
        <taxon>Metazoa</taxon>
        <taxon>Ecdysozoa</taxon>
        <taxon>Arthropoda</taxon>
        <taxon>Hexapoda</taxon>
        <taxon>Insecta</taxon>
        <taxon>Pterygota</taxon>
        <taxon>Neoptera</taxon>
        <taxon>Polyneoptera</taxon>
        <taxon>Dictyoptera</taxon>
        <taxon>Blattodea</taxon>
        <taxon>Blattoidea</taxon>
        <taxon>Termitoidae</taxon>
        <taxon>Kalotermitidae</taxon>
        <taxon>Cryptotermitinae</taxon>
        <taxon>Cryptotermes</taxon>
    </lineage>
</organism>